<sequence length="138" mass="15708">MRSSISLGLVSGLIGHFAKVIVSHEPRNTHRRRTHPPHHFANVMSGAFLGIPIVYFMKRTGKDKHITKGASFGMLLWAFFYGGKNNRDYHHYHLKFPKKRNELLSFLSYVLFGVTTACTAVKLADPGTYTDDEYDFGF</sequence>
<dbReference type="AlphaFoldDB" id="W0ECQ6"/>
<dbReference type="Proteomes" id="UP000010847">
    <property type="component" value="Chromosome"/>
</dbReference>
<dbReference type="RefSeq" id="WP_006718642.1">
    <property type="nucleotide sequence ID" value="NZ_CP007032.1"/>
</dbReference>
<name>W0ECQ6_9FIRM</name>
<organism evidence="2 3">
    <name type="scientific">Desulfitobacterium metallireducens DSM 15288</name>
    <dbReference type="NCBI Taxonomy" id="871968"/>
    <lineage>
        <taxon>Bacteria</taxon>
        <taxon>Bacillati</taxon>
        <taxon>Bacillota</taxon>
        <taxon>Clostridia</taxon>
        <taxon>Eubacteriales</taxon>
        <taxon>Desulfitobacteriaceae</taxon>
        <taxon>Desulfitobacterium</taxon>
    </lineage>
</organism>
<gene>
    <name evidence="2" type="ORF">DESME_08665</name>
</gene>
<protein>
    <submittedName>
        <fullName evidence="2">Uncharacterized protein</fullName>
    </submittedName>
</protein>
<keyword evidence="1" id="KW-0812">Transmembrane</keyword>
<feature type="transmembrane region" description="Helical" evidence="1">
    <location>
        <begin position="39"/>
        <end position="57"/>
    </location>
</feature>
<reference evidence="2 3" key="1">
    <citation type="submission" date="2013-12" db="EMBL/GenBank/DDBJ databases">
        <authorList>
            <consortium name="DOE Joint Genome Institute"/>
            <person name="Smidt H."/>
            <person name="Huntemann M."/>
            <person name="Han J."/>
            <person name="Chen A."/>
            <person name="Kyrpides N."/>
            <person name="Mavromatis K."/>
            <person name="Markowitz V."/>
            <person name="Palaniappan K."/>
            <person name="Ivanova N."/>
            <person name="Schaumberg A."/>
            <person name="Pati A."/>
            <person name="Liolios K."/>
            <person name="Nordberg H.P."/>
            <person name="Cantor M.N."/>
            <person name="Hua S.X."/>
            <person name="Woyke T."/>
        </authorList>
    </citation>
    <scope>NUCLEOTIDE SEQUENCE [LARGE SCALE GENOMIC DNA]</scope>
    <source>
        <strain evidence="3">DSM 15288</strain>
    </source>
</reference>
<keyword evidence="1" id="KW-1133">Transmembrane helix</keyword>
<evidence type="ECO:0000313" key="2">
    <source>
        <dbReference type="EMBL" id="AHF08547.1"/>
    </source>
</evidence>
<evidence type="ECO:0000256" key="1">
    <source>
        <dbReference type="SAM" id="Phobius"/>
    </source>
</evidence>
<keyword evidence="3" id="KW-1185">Reference proteome</keyword>
<accession>W0ECQ6</accession>
<keyword evidence="1" id="KW-0472">Membrane</keyword>
<dbReference type="STRING" id="871968.DESME_08665"/>
<evidence type="ECO:0000313" key="3">
    <source>
        <dbReference type="Proteomes" id="UP000010847"/>
    </source>
</evidence>
<dbReference type="KEGG" id="dmt:DESME_08665"/>
<dbReference type="HOGENOM" id="CLU_1851928_0_0_9"/>
<dbReference type="eggNOG" id="ENOG502ZXY8">
    <property type="taxonomic scope" value="Bacteria"/>
</dbReference>
<dbReference type="EMBL" id="CP007032">
    <property type="protein sequence ID" value="AHF08547.1"/>
    <property type="molecule type" value="Genomic_DNA"/>
</dbReference>
<proteinExistence type="predicted"/>
<dbReference type="OrthoDB" id="1798220at2"/>
<feature type="transmembrane region" description="Helical" evidence="1">
    <location>
        <begin position="103"/>
        <end position="124"/>
    </location>
</feature>
<feature type="transmembrane region" description="Helical" evidence="1">
    <location>
        <begin position="66"/>
        <end position="83"/>
    </location>
</feature>